<protein>
    <submittedName>
        <fullName evidence="2">Tetratricopeptide repeat protein</fullName>
    </submittedName>
</protein>
<evidence type="ECO:0000256" key="1">
    <source>
        <dbReference type="SAM" id="SignalP"/>
    </source>
</evidence>
<sequence>MRPFGSLNQRIPSRIASACLTAKAVAIAIATALTLSVQATAAEAEDIGMLLQSGSYQEALDRIDALPQESRAQPQMRLYHGMALMALDRRSDAMRSFEALAAEHPEMPEPFNNMAVLQAASGRYGDARVLLEQALRADARYSVALENIGDVYIKLANQTYARLRTLQPARKSARKRHEAVQLISRVIDRPGSTK</sequence>
<keyword evidence="1" id="KW-0732">Signal</keyword>
<reference evidence="2 3" key="1">
    <citation type="submission" date="2023-10" db="EMBL/GenBank/DDBJ databases">
        <title>Noviherbaspirillum sp. CPCC 100848 genome assembly.</title>
        <authorList>
            <person name="Li X.Y."/>
            <person name="Fang X.M."/>
        </authorList>
    </citation>
    <scope>NUCLEOTIDE SEQUENCE [LARGE SCALE GENOMIC DNA]</scope>
    <source>
        <strain evidence="2 3">CPCC 100848</strain>
    </source>
</reference>
<comment type="caution">
    <text evidence="2">The sequence shown here is derived from an EMBL/GenBank/DDBJ whole genome shotgun (WGS) entry which is preliminary data.</text>
</comment>
<feature type="signal peptide" evidence="1">
    <location>
        <begin position="1"/>
        <end position="41"/>
    </location>
</feature>
<dbReference type="InterPro" id="IPR011990">
    <property type="entry name" value="TPR-like_helical_dom_sf"/>
</dbReference>
<proteinExistence type="predicted"/>
<gene>
    <name evidence="2" type="ORF">RY831_20990</name>
</gene>
<dbReference type="SUPFAM" id="SSF48452">
    <property type="entry name" value="TPR-like"/>
    <property type="match status" value="1"/>
</dbReference>
<feature type="chain" id="PRO_5046001500" evidence="1">
    <location>
        <begin position="42"/>
        <end position="194"/>
    </location>
</feature>
<dbReference type="Proteomes" id="UP001352263">
    <property type="component" value="Unassembled WGS sequence"/>
</dbReference>
<dbReference type="Pfam" id="PF14559">
    <property type="entry name" value="TPR_19"/>
    <property type="match status" value="1"/>
</dbReference>
<organism evidence="2 3">
    <name type="scientific">Noviherbaspirillum album</name>
    <dbReference type="NCBI Taxonomy" id="3080276"/>
    <lineage>
        <taxon>Bacteria</taxon>
        <taxon>Pseudomonadati</taxon>
        <taxon>Pseudomonadota</taxon>
        <taxon>Betaproteobacteria</taxon>
        <taxon>Burkholderiales</taxon>
        <taxon>Oxalobacteraceae</taxon>
        <taxon>Noviherbaspirillum</taxon>
    </lineage>
</organism>
<evidence type="ECO:0000313" key="3">
    <source>
        <dbReference type="Proteomes" id="UP001352263"/>
    </source>
</evidence>
<name>A0ABU6JDQ5_9BURK</name>
<evidence type="ECO:0000313" key="2">
    <source>
        <dbReference type="EMBL" id="MEC4721648.1"/>
    </source>
</evidence>
<dbReference type="Gene3D" id="1.25.40.10">
    <property type="entry name" value="Tetratricopeptide repeat domain"/>
    <property type="match status" value="1"/>
</dbReference>
<accession>A0ABU6JDQ5</accession>
<dbReference type="EMBL" id="JAWIIV010000020">
    <property type="protein sequence ID" value="MEC4721648.1"/>
    <property type="molecule type" value="Genomic_DNA"/>
</dbReference>
<keyword evidence="3" id="KW-1185">Reference proteome</keyword>